<feature type="domain" description="Plastocyanin-like" evidence="6">
    <location>
        <begin position="72"/>
        <end position="186"/>
    </location>
</feature>
<sequence length="568" mass="62771">MRNSRSVFSLLSIVFTSYVLAAPQDRSPKLGRDDCSFDSAESPNCWGAYSLDTNYYDDGPSTGVTREYFFEIQEGTAAFDGFSRDVMIVNGQFPGPTIEADWGDDIVVHVTNSVPNNGTSLHWHGVRQYLSNDHDGVASVTQCPLASGQSMTYKWHASQYGHSWYHSHYSLQAWNGVIGGIVIRGPATAPYDIDEGILVLSDWFHDTTDRLWQSAARLGKPPGAQNGLINGTNVYGGSGNRFETSFTTGKRHRFRIVNTAMDTFFKFSIDNHNLTVIANDFVPIEPFTTDVLSIGVGQRYDVIVEADQPKGDYWMRAVPDTACSTENDSQNNIKGIVRYNQFSNSDPTSTAYDVTMDCLEPSSSLVPYLSLDVSSPAQTSEFELGDNTSATTGIFTWTLNGQSFLGNWSSPTLQQVVDEDSEFEASENIYEVNHKQSFVYIVVQNDPSVPIAHPIHLHGHDFWVLAQGSDAVYTSDVSLELNNPPRRDVAMLAANGYLVIGFVTDNPGVWLLHCHIGWHASQGFSLQILERESEIADLVSASDIQDTCSAWEAYQAGDKKVFQQDSGI</sequence>
<dbReference type="SUPFAM" id="SSF49503">
    <property type="entry name" value="Cupredoxins"/>
    <property type="match status" value="3"/>
</dbReference>
<dbReference type="InterPro" id="IPR008972">
    <property type="entry name" value="Cupredoxin"/>
</dbReference>
<dbReference type="CDD" id="cd13880">
    <property type="entry name" value="CuRO_2_MaLCC_like"/>
    <property type="match status" value="1"/>
</dbReference>
<feature type="chain" id="PRO_5047482991" evidence="3">
    <location>
        <begin position="22"/>
        <end position="568"/>
    </location>
</feature>
<dbReference type="InterPro" id="IPR001117">
    <property type="entry name" value="Cu-oxidase_2nd"/>
</dbReference>
<evidence type="ECO:0000259" key="5">
    <source>
        <dbReference type="Pfam" id="PF07731"/>
    </source>
</evidence>
<dbReference type="InterPro" id="IPR011707">
    <property type="entry name" value="Cu-oxidase-like_N"/>
</dbReference>
<evidence type="ECO:0000256" key="3">
    <source>
        <dbReference type="SAM" id="SignalP"/>
    </source>
</evidence>
<keyword evidence="3" id="KW-0732">Signal</keyword>
<dbReference type="Gene3D" id="2.60.40.420">
    <property type="entry name" value="Cupredoxins - blue copper proteins"/>
    <property type="match status" value="3"/>
</dbReference>
<comment type="caution">
    <text evidence="7">The sequence shown here is derived from an EMBL/GenBank/DDBJ whole genome shotgun (WGS) entry which is preliminary data.</text>
</comment>
<dbReference type="Pfam" id="PF07732">
    <property type="entry name" value="Cu-oxidase_3"/>
    <property type="match status" value="1"/>
</dbReference>
<accession>A0ABR2X9S8</accession>
<dbReference type="CDD" id="cd13854">
    <property type="entry name" value="CuRO_1_MaLCC_like"/>
    <property type="match status" value="1"/>
</dbReference>
<evidence type="ECO:0000259" key="6">
    <source>
        <dbReference type="Pfam" id="PF07732"/>
    </source>
</evidence>
<keyword evidence="2" id="KW-0186">Copper</keyword>
<evidence type="ECO:0000256" key="2">
    <source>
        <dbReference type="ARBA" id="ARBA00023008"/>
    </source>
</evidence>
<dbReference type="Pfam" id="PF00394">
    <property type="entry name" value="Cu-oxidase"/>
    <property type="match status" value="1"/>
</dbReference>
<evidence type="ECO:0000259" key="4">
    <source>
        <dbReference type="Pfam" id="PF00394"/>
    </source>
</evidence>
<evidence type="ECO:0000313" key="8">
    <source>
        <dbReference type="Proteomes" id="UP001465668"/>
    </source>
</evidence>
<name>A0ABR2X9S8_9PEZI</name>
<evidence type="ECO:0000256" key="1">
    <source>
        <dbReference type="ARBA" id="ARBA00010609"/>
    </source>
</evidence>
<dbReference type="InterPro" id="IPR045087">
    <property type="entry name" value="Cu-oxidase_fam"/>
</dbReference>
<dbReference type="EMBL" id="JARVKM010000091">
    <property type="protein sequence ID" value="KAK9770514.1"/>
    <property type="molecule type" value="Genomic_DNA"/>
</dbReference>
<proteinExistence type="inferred from homology"/>
<protein>
    <submittedName>
        <fullName evidence="7">Multicopper oxidase</fullName>
    </submittedName>
</protein>
<dbReference type="Proteomes" id="UP001465668">
    <property type="component" value="Unassembled WGS sequence"/>
</dbReference>
<evidence type="ECO:0000313" key="7">
    <source>
        <dbReference type="EMBL" id="KAK9770514.1"/>
    </source>
</evidence>
<reference evidence="7 8" key="1">
    <citation type="submission" date="2024-02" db="EMBL/GenBank/DDBJ databases">
        <title>First draft genome assembly of two strains of Seiridium cardinale.</title>
        <authorList>
            <person name="Emiliani G."/>
            <person name="Scali E."/>
        </authorList>
    </citation>
    <scope>NUCLEOTIDE SEQUENCE [LARGE SCALE GENOMIC DNA]</scope>
    <source>
        <strain evidence="7 8">BM-138-000479</strain>
    </source>
</reference>
<feature type="signal peptide" evidence="3">
    <location>
        <begin position="1"/>
        <end position="21"/>
    </location>
</feature>
<dbReference type="Pfam" id="PF07731">
    <property type="entry name" value="Cu-oxidase_2"/>
    <property type="match status" value="1"/>
</dbReference>
<comment type="similarity">
    <text evidence="1">Belongs to the multicopper oxidase family.</text>
</comment>
<dbReference type="PANTHER" id="PTHR11709">
    <property type="entry name" value="MULTI-COPPER OXIDASE"/>
    <property type="match status" value="1"/>
</dbReference>
<dbReference type="PANTHER" id="PTHR11709:SF502">
    <property type="entry name" value="MULTICOPPER OXIDASE"/>
    <property type="match status" value="1"/>
</dbReference>
<feature type="domain" description="Plastocyanin-like" evidence="5">
    <location>
        <begin position="410"/>
        <end position="532"/>
    </location>
</feature>
<organism evidence="7 8">
    <name type="scientific">Seiridium cardinale</name>
    <dbReference type="NCBI Taxonomy" id="138064"/>
    <lineage>
        <taxon>Eukaryota</taxon>
        <taxon>Fungi</taxon>
        <taxon>Dikarya</taxon>
        <taxon>Ascomycota</taxon>
        <taxon>Pezizomycotina</taxon>
        <taxon>Sordariomycetes</taxon>
        <taxon>Xylariomycetidae</taxon>
        <taxon>Amphisphaeriales</taxon>
        <taxon>Sporocadaceae</taxon>
        <taxon>Seiridium</taxon>
    </lineage>
</organism>
<feature type="domain" description="Plastocyanin-like" evidence="4">
    <location>
        <begin position="196"/>
        <end position="340"/>
    </location>
</feature>
<keyword evidence="8" id="KW-1185">Reference proteome</keyword>
<gene>
    <name evidence="7" type="ORF">SCAR479_12785</name>
</gene>
<dbReference type="InterPro" id="IPR011706">
    <property type="entry name" value="Cu-oxidase_C"/>
</dbReference>
<dbReference type="CDD" id="cd13901">
    <property type="entry name" value="CuRO_3_MaLCC_like"/>
    <property type="match status" value="1"/>
</dbReference>